<evidence type="ECO:0000313" key="4">
    <source>
        <dbReference type="Proteomes" id="UP000813427"/>
    </source>
</evidence>
<dbReference type="AlphaFoldDB" id="A0A8K0RSL2"/>
<feature type="signal peptide" evidence="2">
    <location>
        <begin position="1"/>
        <end position="19"/>
    </location>
</feature>
<evidence type="ECO:0000256" key="2">
    <source>
        <dbReference type="SAM" id="SignalP"/>
    </source>
</evidence>
<keyword evidence="2" id="KW-0732">Signal</keyword>
<gene>
    <name evidence="3" type="ORF">BKA59DRAFT_559704</name>
</gene>
<protein>
    <recommendedName>
        <fullName evidence="5">Apple domain-containing protein</fullName>
    </recommendedName>
</protein>
<comment type="caution">
    <text evidence="3">The sequence shown here is derived from an EMBL/GenBank/DDBJ whole genome shotgun (WGS) entry which is preliminary data.</text>
</comment>
<evidence type="ECO:0000256" key="1">
    <source>
        <dbReference type="SAM" id="MobiDB-lite"/>
    </source>
</evidence>
<feature type="chain" id="PRO_5035480385" description="Apple domain-containing protein" evidence="2">
    <location>
        <begin position="20"/>
        <end position="197"/>
    </location>
</feature>
<organism evidence="3 4">
    <name type="scientific">Fusarium tricinctum</name>
    <dbReference type="NCBI Taxonomy" id="61284"/>
    <lineage>
        <taxon>Eukaryota</taxon>
        <taxon>Fungi</taxon>
        <taxon>Dikarya</taxon>
        <taxon>Ascomycota</taxon>
        <taxon>Pezizomycotina</taxon>
        <taxon>Sordariomycetes</taxon>
        <taxon>Hypocreomycetidae</taxon>
        <taxon>Hypocreales</taxon>
        <taxon>Nectriaceae</taxon>
        <taxon>Fusarium</taxon>
        <taxon>Fusarium tricinctum species complex</taxon>
    </lineage>
</organism>
<name>A0A8K0RSL2_9HYPO</name>
<evidence type="ECO:0000313" key="3">
    <source>
        <dbReference type="EMBL" id="KAH7236458.1"/>
    </source>
</evidence>
<reference evidence="3" key="1">
    <citation type="journal article" date="2021" name="Nat. Commun.">
        <title>Genetic determinants of endophytism in the Arabidopsis root mycobiome.</title>
        <authorList>
            <person name="Mesny F."/>
            <person name="Miyauchi S."/>
            <person name="Thiergart T."/>
            <person name="Pickel B."/>
            <person name="Atanasova L."/>
            <person name="Karlsson M."/>
            <person name="Huettel B."/>
            <person name="Barry K.W."/>
            <person name="Haridas S."/>
            <person name="Chen C."/>
            <person name="Bauer D."/>
            <person name="Andreopoulos W."/>
            <person name="Pangilinan J."/>
            <person name="LaButti K."/>
            <person name="Riley R."/>
            <person name="Lipzen A."/>
            <person name="Clum A."/>
            <person name="Drula E."/>
            <person name="Henrissat B."/>
            <person name="Kohler A."/>
            <person name="Grigoriev I.V."/>
            <person name="Martin F.M."/>
            <person name="Hacquard S."/>
        </authorList>
    </citation>
    <scope>NUCLEOTIDE SEQUENCE</scope>
    <source>
        <strain evidence="3">MPI-SDFR-AT-0068</strain>
    </source>
</reference>
<dbReference type="Proteomes" id="UP000813427">
    <property type="component" value="Unassembled WGS sequence"/>
</dbReference>
<dbReference type="EMBL" id="JAGPXF010000007">
    <property type="protein sequence ID" value="KAH7236458.1"/>
    <property type="molecule type" value="Genomic_DNA"/>
</dbReference>
<evidence type="ECO:0008006" key="5">
    <source>
        <dbReference type="Google" id="ProtNLM"/>
    </source>
</evidence>
<feature type="region of interest" description="Disordered" evidence="1">
    <location>
        <begin position="92"/>
        <end position="117"/>
    </location>
</feature>
<proteinExistence type="predicted"/>
<sequence>MIFPNSRAILLAAFAIVNAGPCRPSSSDPSSVIATTVTSDITSTAPATTLSIDSTKAEASTATGSVTTTLLESDTTTLLATTNQESIPTATTTTAAMTTSEAPKDRPAQCGDLPNPYTGDDGTEYELRCDEAYYGYTELDYLLGTTMEKCIKACGQRSDCNYAQFQTNNGYCILIGTGFDYSWNVPGTSNALKRRPA</sequence>
<keyword evidence="4" id="KW-1185">Reference proteome</keyword>
<dbReference type="OrthoDB" id="5100925at2759"/>
<accession>A0A8K0RSL2</accession>